<organism evidence="3 4">
    <name type="scientific">Roseiterribacter gracilis</name>
    <dbReference type="NCBI Taxonomy" id="2812848"/>
    <lineage>
        <taxon>Bacteria</taxon>
        <taxon>Pseudomonadati</taxon>
        <taxon>Pseudomonadota</taxon>
        <taxon>Alphaproteobacteria</taxon>
        <taxon>Rhodospirillales</taxon>
        <taxon>Roseiterribacteraceae</taxon>
        <taxon>Roseiterribacter</taxon>
    </lineage>
</organism>
<dbReference type="InterPro" id="IPR036366">
    <property type="entry name" value="PGBDSf"/>
</dbReference>
<dbReference type="Proteomes" id="UP000681075">
    <property type="component" value="Unassembled WGS sequence"/>
</dbReference>
<dbReference type="InterPro" id="IPR036365">
    <property type="entry name" value="PGBD-like_sf"/>
</dbReference>
<evidence type="ECO:0000259" key="2">
    <source>
        <dbReference type="Pfam" id="PF01471"/>
    </source>
</evidence>
<evidence type="ECO:0000313" key="3">
    <source>
        <dbReference type="EMBL" id="GIL40491.1"/>
    </source>
</evidence>
<protein>
    <recommendedName>
        <fullName evidence="2">Peptidoglycan binding-like domain-containing protein</fullName>
    </recommendedName>
</protein>
<accession>A0A8S8XEX9</accession>
<dbReference type="Gene3D" id="1.10.101.10">
    <property type="entry name" value="PGBD-like superfamily/PGBD"/>
    <property type="match status" value="1"/>
</dbReference>
<name>A0A8S8XEX9_9PROT</name>
<feature type="compositionally biased region" description="Basic and acidic residues" evidence="1">
    <location>
        <begin position="1"/>
        <end position="10"/>
    </location>
</feature>
<feature type="domain" description="Peptidoglycan binding-like" evidence="2">
    <location>
        <begin position="307"/>
        <end position="362"/>
    </location>
</feature>
<dbReference type="Pfam" id="PF01471">
    <property type="entry name" value="PG_binding_1"/>
    <property type="match status" value="1"/>
</dbReference>
<gene>
    <name evidence="3" type="ORF">TMPK1_27280</name>
</gene>
<dbReference type="SUPFAM" id="SSF47090">
    <property type="entry name" value="PGBD-like"/>
    <property type="match status" value="1"/>
</dbReference>
<reference evidence="3" key="1">
    <citation type="submission" date="2021-02" db="EMBL/GenBank/DDBJ databases">
        <title>Genome sequence of Rhodospirillales sp. strain TMPK1 isolated from soil.</title>
        <authorList>
            <person name="Nakai R."/>
            <person name="Kusada H."/>
            <person name="Tamaki H."/>
        </authorList>
    </citation>
    <scope>NUCLEOTIDE SEQUENCE</scope>
    <source>
        <strain evidence="3">TMPK1</strain>
    </source>
</reference>
<comment type="caution">
    <text evidence="3">The sequence shown here is derived from an EMBL/GenBank/DDBJ whole genome shotgun (WGS) entry which is preliminary data.</text>
</comment>
<sequence length="364" mass="39571">MKKQDGKPEDGVDNGEAPDAGQRLVELVAQPKSAPVIDPLGPVGPSPDPRSPDYAHVPAPFDMTPFRVTPDALTALARWNRFELQTPLVLVGIRGATILDGPPDPAGVSLSERRVDHRRFNCVLGIWDRMRDRLALFTGSTVPNHLFVREQFIWGAGDGIANQLPTGLYRHEVGTHGIDSRAPQFGAFRMESRIAVRRALHALSYEASSPIALTRPYDNIHASGRSTDQTDFSSAGCQTVRGWYDATSGEPLHDYAKLRDAAGLNWPHNPAQDGLALDYMLVTAREVRLAAQQSWTGDTLRLRAGSSGNDVASLQQALAARNLVGEFDGRIGPGTVAALAQYQAKSRQRTDAIATTETLRSLKI</sequence>
<proteinExistence type="predicted"/>
<dbReference type="InterPro" id="IPR002477">
    <property type="entry name" value="Peptidoglycan-bd-like"/>
</dbReference>
<feature type="region of interest" description="Disordered" evidence="1">
    <location>
        <begin position="1"/>
        <end position="51"/>
    </location>
</feature>
<evidence type="ECO:0000256" key="1">
    <source>
        <dbReference type="SAM" id="MobiDB-lite"/>
    </source>
</evidence>
<dbReference type="EMBL" id="BOPV01000001">
    <property type="protein sequence ID" value="GIL40491.1"/>
    <property type="molecule type" value="Genomic_DNA"/>
</dbReference>
<keyword evidence="4" id="KW-1185">Reference proteome</keyword>
<dbReference type="AlphaFoldDB" id="A0A8S8XEX9"/>
<evidence type="ECO:0000313" key="4">
    <source>
        <dbReference type="Proteomes" id="UP000681075"/>
    </source>
</evidence>
<dbReference type="RefSeq" id="WP_420243589.1">
    <property type="nucleotide sequence ID" value="NZ_BOPV01000001.1"/>
</dbReference>